<evidence type="ECO:0000313" key="2">
    <source>
        <dbReference type="EMBL" id="GFR98667.1"/>
    </source>
</evidence>
<accession>A0AAV4HKG8</accession>
<sequence length="77" mass="8498">MPEEEPLETGWYLSATLFTLVASLCLVVQYHFVAWETDATDAQDDASEVRQVSALENAVFTTDDSQTDVIDLADCVP</sequence>
<dbReference type="Proteomes" id="UP000762676">
    <property type="component" value="Unassembled WGS sequence"/>
</dbReference>
<keyword evidence="1" id="KW-0812">Transmembrane</keyword>
<name>A0AAV4HKG8_9GAST</name>
<evidence type="ECO:0000256" key="1">
    <source>
        <dbReference type="SAM" id="Phobius"/>
    </source>
</evidence>
<organism evidence="2 3">
    <name type="scientific">Elysia marginata</name>
    <dbReference type="NCBI Taxonomy" id="1093978"/>
    <lineage>
        <taxon>Eukaryota</taxon>
        <taxon>Metazoa</taxon>
        <taxon>Spiralia</taxon>
        <taxon>Lophotrochozoa</taxon>
        <taxon>Mollusca</taxon>
        <taxon>Gastropoda</taxon>
        <taxon>Heterobranchia</taxon>
        <taxon>Euthyneura</taxon>
        <taxon>Panpulmonata</taxon>
        <taxon>Sacoglossa</taxon>
        <taxon>Placobranchoidea</taxon>
        <taxon>Plakobranchidae</taxon>
        <taxon>Elysia</taxon>
    </lineage>
</organism>
<dbReference type="EMBL" id="BMAT01005710">
    <property type="protein sequence ID" value="GFR98667.1"/>
    <property type="molecule type" value="Genomic_DNA"/>
</dbReference>
<keyword evidence="1" id="KW-1133">Transmembrane helix</keyword>
<protein>
    <submittedName>
        <fullName evidence="2">Uncharacterized protein</fullName>
    </submittedName>
</protein>
<comment type="caution">
    <text evidence="2">The sequence shown here is derived from an EMBL/GenBank/DDBJ whole genome shotgun (WGS) entry which is preliminary data.</text>
</comment>
<feature type="transmembrane region" description="Helical" evidence="1">
    <location>
        <begin position="12"/>
        <end position="33"/>
    </location>
</feature>
<proteinExistence type="predicted"/>
<keyword evidence="3" id="KW-1185">Reference proteome</keyword>
<dbReference type="AlphaFoldDB" id="A0AAV4HKG8"/>
<gene>
    <name evidence="2" type="ORF">ElyMa_002774300</name>
</gene>
<evidence type="ECO:0000313" key="3">
    <source>
        <dbReference type="Proteomes" id="UP000762676"/>
    </source>
</evidence>
<keyword evidence="1" id="KW-0472">Membrane</keyword>
<reference evidence="2 3" key="1">
    <citation type="journal article" date="2021" name="Elife">
        <title>Chloroplast acquisition without the gene transfer in kleptoplastic sea slugs, Plakobranchus ocellatus.</title>
        <authorList>
            <person name="Maeda T."/>
            <person name="Takahashi S."/>
            <person name="Yoshida T."/>
            <person name="Shimamura S."/>
            <person name="Takaki Y."/>
            <person name="Nagai Y."/>
            <person name="Toyoda A."/>
            <person name="Suzuki Y."/>
            <person name="Arimoto A."/>
            <person name="Ishii H."/>
            <person name="Satoh N."/>
            <person name="Nishiyama T."/>
            <person name="Hasebe M."/>
            <person name="Maruyama T."/>
            <person name="Minagawa J."/>
            <person name="Obokata J."/>
            <person name="Shigenobu S."/>
        </authorList>
    </citation>
    <scope>NUCLEOTIDE SEQUENCE [LARGE SCALE GENOMIC DNA]</scope>
</reference>